<dbReference type="InterPro" id="IPR010131">
    <property type="entry name" value="MdtP/NodT-like"/>
</dbReference>
<keyword evidence="5 9" id="KW-0732">Signal</keyword>
<evidence type="ECO:0000256" key="4">
    <source>
        <dbReference type="ARBA" id="ARBA00022692"/>
    </source>
</evidence>
<comment type="subcellular location">
    <subcellularLocation>
        <location evidence="9">Cell membrane</location>
        <topology evidence="9">Lipid-anchor</topology>
    </subcellularLocation>
    <subcellularLocation>
        <location evidence="1">Membrane</location>
    </subcellularLocation>
</comment>
<dbReference type="Gene3D" id="2.20.200.10">
    <property type="entry name" value="Outer membrane efflux proteins (OEP)"/>
    <property type="match status" value="1"/>
</dbReference>
<dbReference type="PANTHER" id="PTHR30203">
    <property type="entry name" value="OUTER MEMBRANE CATION EFFLUX PROTEIN"/>
    <property type="match status" value="1"/>
</dbReference>
<feature type="chain" id="PRO_5023128260" evidence="9">
    <location>
        <begin position="31"/>
        <end position="514"/>
    </location>
</feature>
<comment type="similarity">
    <text evidence="2 9">Belongs to the outer membrane factor (OMF) (TC 1.B.17) family.</text>
</comment>
<organism evidence="10 11">
    <name type="scientific">Sphingobium fuliginis ATCC 27551</name>
    <dbReference type="NCBI Taxonomy" id="1208342"/>
    <lineage>
        <taxon>Bacteria</taxon>
        <taxon>Pseudomonadati</taxon>
        <taxon>Pseudomonadota</taxon>
        <taxon>Alphaproteobacteria</taxon>
        <taxon>Sphingomonadales</taxon>
        <taxon>Sphingomonadaceae</taxon>
        <taxon>Sphingobium</taxon>
    </lineage>
</organism>
<keyword evidence="8 9" id="KW-0449">Lipoprotein</keyword>
<dbReference type="Proteomes" id="UP000311469">
    <property type="component" value="Chromosome cSF1"/>
</dbReference>
<feature type="signal peptide" evidence="9">
    <location>
        <begin position="1"/>
        <end position="30"/>
    </location>
</feature>
<evidence type="ECO:0000256" key="5">
    <source>
        <dbReference type="ARBA" id="ARBA00022729"/>
    </source>
</evidence>
<reference evidence="10 11" key="1">
    <citation type="submission" date="2019-06" db="EMBL/GenBank/DDBJ databases">
        <title>Genome organization and adaptive potential of archetypical organophosphate degarding Sphingobium fuliginis ATCC 27551.</title>
        <authorList>
            <person name="Sarwar A."/>
            <person name="Parthasarathy S."/>
            <person name="Singh C."/>
            <person name="Siddavattam D."/>
        </authorList>
    </citation>
    <scope>NUCLEOTIDE SEQUENCE [LARGE SCALE GENOMIC DNA]</scope>
    <source>
        <strain evidence="10 11">ATCC 27551</strain>
    </source>
</reference>
<sequence length="514" mass="53631">MPVSRLPNPFPPSARAGLLAGGVALLSACAAVPDLGPQPVVRAPASIAAERSLQADGSAQWPSEGWWKGYGDPQLDALIEEGLKGSPDVSAAAARFAQANAAAQQAGAPLLPSVDLDASSGVTKSSYNMGMPKEFVPKGWLGTGRVALDFGFDLDLWGRNRAALAAATSEARAAEIDARQARLALAAGVADAYADLARLYDERDIQARALEIRTASQKLVADRRANGLETRGSERQADATLFSAKAQLAAADQAIAVRQHQIAALIGAGPDRGLAIARPRLGSPGPLGLPADVTTNLVARRPDVAAALARTEAAAKRIKVARADFFPAIRLSALIGVQSLGYQTMLQNGAFSGGSSSFADTLFKKDSLFGNAGPAVSLPIFHGGALSGQYRGVRAAYEEAVASYDRTVLGAYQQVADAVTGRRTLDQRLTDARAALTASEEAYDIARQRYEGGLNTYLDVLNVEDQLLAARQTVAELEASAFTLDIALIRALGGGFAASDAQNPLQLPKDTPHG</sequence>
<keyword evidence="4 9" id="KW-0812">Transmembrane</keyword>
<dbReference type="GO" id="GO:0005886">
    <property type="term" value="C:plasma membrane"/>
    <property type="evidence" value="ECO:0007669"/>
    <property type="project" value="UniProtKB-SubCell"/>
</dbReference>
<evidence type="ECO:0000256" key="8">
    <source>
        <dbReference type="ARBA" id="ARBA00023288"/>
    </source>
</evidence>
<dbReference type="RefSeq" id="WP_140042452.1">
    <property type="nucleotide sequence ID" value="NZ_CP041016.1"/>
</dbReference>
<keyword evidence="7 9" id="KW-0564">Palmitate</keyword>
<dbReference type="Gene3D" id="1.20.1600.10">
    <property type="entry name" value="Outer membrane efflux proteins (OEP)"/>
    <property type="match status" value="1"/>
</dbReference>
<dbReference type="EMBL" id="CP041016">
    <property type="protein sequence ID" value="QDC37976.1"/>
    <property type="molecule type" value="Genomic_DNA"/>
</dbReference>
<dbReference type="PANTHER" id="PTHR30203:SF20">
    <property type="entry name" value="MULTIDRUG RESISTANCE OUTER MEMBRANE PROTEIN MDTP-RELATED"/>
    <property type="match status" value="1"/>
</dbReference>
<evidence type="ECO:0000256" key="2">
    <source>
        <dbReference type="ARBA" id="ARBA00007613"/>
    </source>
</evidence>
<dbReference type="GO" id="GO:0015562">
    <property type="term" value="F:efflux transmembrane transporter activity"/>
    <property type="evidence" value="ECO:0007669"/>
    <property type="project" value="InterPro"/>
</dbReference>
<evidence type="ECO:0000256" key="9">
    <source>
        <dbReference type="RuleBase" id="RU362097"/>
    </source>
</evidence>
<evidence type="ECO:0000313" key="10">
    <source>
        <dbReference type="EMBL" id="QDC37976.1"/>
    </source>
</evidence>
<proteinExistence type="inferred from homology"/>
<evidence type="ECO:0000256" key="1">
    <source>
        <dbReference type="ARBA" id="ARBA00004370"/>
    </source>
</evidence>
<dbReference type="KEGG" id="sufl:FIL70_12800"/>
<dbReference type="AlphaFoldDB" id="A0A5B8CI89"/>
<dbReference type="Pfam" id="PF02321">
    <property type="entry name" value="OEP"/>
    <property type="match status" value="2"/>
</dbReference>
<dbReference type="InterPro" id="IPR003423">
    <property type="entry name" value="OMP_efflux"/>
</dbReference>
<evidence type="ECO:0000313" key="11">
    <source>
        <dbReference type="Proteomes" id="UP000311469"/>
    </source>
</evidence>
<dbReference type="NCBIfam" id="TIGR01845">
    <property type="entry name" value="outer_NodT"/>
    <property type="match status" value="1"/>
</dbReference>
<evidence type="ECO:0000256" key="6">
    <source>
        <dbReference type="ARBA" id="ARBA00023136"/>
    </source>
</evidence>
<evidence type="ECO:0000256" key="7">
    <source>
        <dbReference type="ARBA" id="ARBA00023139"/>
    </source>
</evidence>
<keyword evidence="6 9" id="KW-0472">Membrane</keyword>
<gene>
    <name evidence="10" type="ORF">FIL70_12800</name>
</gene>
<dbReference type="SUPFAM" id="SSF56954">
    <property type="entry name" value="Outer membrane efflux proteins (OEP)"/>
    <property type="match status" value="1"/>
</dbReference>
<protein>
    <submittedName>
        <fullName evidence="10">Efflux transporter outer membrane subunit</fullName>
    </submittedName>
</protein>
<dbReference type="PROSITE" id="PS51257">
    <property type="entry name" value="PROKAR_LIPOPROTEIN"/>
    <property type="match status" value="1"/>
</dbReference>
<keyword evidence="3 9" id="KW-1134">Transmembrane beta strand</keyword>
<accession>A0A5B8CI89</accession>
<name>A0A5B8CI89_SPHSA</name>
<evidence type="ECO:0000256" key="3">
    <source>
        <dbReference type="ARBA" id="ARBA00022452"/>
    </source>
</evidence>